<feature type="region of interest" description="Disordered" evidence="14">
    <location>
        <begin position="102"/>
        <end position="127"/>
    </location>
</feature>
<dbReference type="GO" id="GO:0008270">
    <property type="term" value="F:zinc ion binding"/>
    <property type="evidence" value="ECO:0007669"/>
    <property type="project" value="UniProtKB-KW"/>
</dbReference>
<evidence type="ECO:0000256" key="12">
    <source>
        <dbReference type="ARBA" id="ARBA00023306"/>
    </source>
</evidence>
<dbReference type="RefSeq" id="XP_029925770.1">
    <property type="nucleotide sequence ID" value="XM_030069910.1"/>
</dbReference>
<reference evidence="16" key="3">
    <citation type="submission" date="2025-09" db="UniProtKB">
        <authorList>
            <consortium name="Ensembl"/>
        </authorList>
    </citation>
    <scope>IDENTIFICATION</scope>
</reference>
<gene>
    <name evidence="16" type="primary">fbxo5</name>
</gene>
<keyword evidence="6" id="KW-0479">Metal-binding</keyword>
<keyword evidence="7 13" id="KW-0863">Zinc-finger</keyword>
<dbReference type="FunFam" id="2.20.25.20:FF:000006">
    <property type="entry name" value="F-box only protein 5"/>
    <property type="match status" value="1"/>
</dbReference>
<dbReference type="UniPathway" id="UPA00143"/>
<dbReference type="CDD" id="cd20348">
    <property type="entry name" value="BRcat_RBR_EMI"/>
    <property type="match status" value="1"/>
</dbReference>
<evidence type="ECO:0000313" key="16">
    <source>
        <dbReference type="Ensembl" id="ENSMMDP00005048098.1"/>
    </source>
</evidence>
<evidence type="ECO:0000256" key="6">
    <source>
        <dbReference type="ARBA" id="ARBA00022723"/>
    </source>
</evidence>
<dbReference type="PROSITE" id="PS51872">
    <property type="entry name" value="ZF_ZBR"/>
    <property type="match status" value="1"/>
</dbReference>
<protein>
    <submittedName>
        <fullName evidence="16">F-box protein 5</fullName>
    </submittedName>
</protein>
<dbReference type="Pfam" id="PF22191">
    <property type="entry name" value="IBR_1"/>
    <property type="match status" value="1"/>
</dbReference>
<evidence type="ECO:0000256" key="2">
    <source>
        <dbReference type="ARBA" id="ARBA00004496"/>
    </source>
</evidence>
<keyword evidence="5" id="KW-0132">Cell division</keyword>
<evidence type="ECO:0000256" key="7">
    <source>
        <dbReference type="ARBA" id="ARBA00022771"/>
    </source>
</evidence>
<evidence type="ECO:0000256" key="3">
    <source>
        <dbReference type="ARBA" id="ARBA00004906"/>
    </source>
</evidence>
<keyword evidence="12" id="KW-0131">Cell cycle</keyword>
<proteinExistence type="predicted"/>
<dbReference type="FunCoup" id="A0A668AA85">
    <property type="interactions" value="1184"/>
</dbReference>
<dbReference type="GO" id="GO:0007088">
    <property type="term" value="P:regulation of mitotic nuclear division"/>
    <property type="evidence" value="ECO:0007669"/>
    <property type="project" value="InterPro"/>
</dbReference>
<evidence type="ECO:0000256" key="9">
    <source>
        <dbReference type="ARBA" id="ARBA00022786"/>
    </source>
</evidence>
<name>A0A668AA85_9TELE</name>
<feature type="region of interest" description="Disordered" evidence="14">
    <location>
        <begin position="415"/>
        <end position="452"/>
    </location>
</feature>
<comment type="pathway">
    <text evidence="3">Protein modification; protein ubiquitination.</text>
</comment>
<evidence type="ECO:0000256" key="14">
    <source>
        <dbReference type="SAM" id="MobiDB-lite"/>
    </source>
</evidence>
<reference evidence="16" key="2">
    <citation type="submission" date="2025-08" db="UniProtKB">
        <authorList>
            <consortium name="Ensembl"/>
        </authorList>
    </citation>
    <scope>IDENTIFICATION</scope>
</reference>
<evidence type="ECO:0000256" key="10">
    <source>
        <dbReference type="ARBA" id="ARBA00022833"/>
    </source>
</evidence>
<dbReference type="InterPro" id="IPR036047">
    <property type="entry name" value="F-box-like_dom_sf"/>
</dbReference>
<dbReference type="GO" id="GO:0005737">
    <property type="term" value="C:cytoplasm"/>
    <property type="evidence" value="ECO:0007669"/>
    <property type="project" value="UniProtKB-SubCell"/>
</dbReference>
<evidence type="ECO:0000256" key="5">
    <source>
        <dbReference type="ARBA" id="ARBA00022618"/>
    </source>
</evidence>
<dbReference type="InterPro" id="IPR002867">
    <property type="entry name" value="IBR_dom"/>
</dbReference>
<feature type="compositionally biased region" description="Low complexity" evidence="14">
    <location>
        <begin position="417"/>
        <end position="427"/>
    </location>
</feature>
<dbReference type="AlphaFoldDB" id="A0A668AA85"/>
<keyword evidence="8" id="KW-0498">Mitosis</keyword>
<dbReference type="InParanoid" id="A0A668AA85"/>
<dbReference type="InterPro" id="IPR001810">
    <property type="entry name" value="F-box_dom"/>
</dbReference>
<dbReference type="SMART" id="SM00647">
    <property type="entry name" value="IBR"/>
    <property type="match status" value="1"/>
</dbReference>
<keyword evidence="10" id="KW-0862">Zinc</keyword>
<dbReference type="GO" id="GO:0051301">
    <property type="term" value="P:cell division"/>
    <property type="evidence" value="ECO:0007669"/>
    <property type="project" value="UniProtKB-KW"/>
</dbReference>
<dbReference type="Pfam" id="PF00646">
    <property type="entry name" value="F-box"/>
    <property type="match status" value="1"/>
</dbReference>
<evidence type="ECO:0000259" key="15">
    <source>
        <dbReference type="PROSITE" id="PS51872"/>
    </source>
</evidence>
<keyword evidence="4" id="KW-0963">Cytoplasm</keyword>
<keyword evidence="9" id="KW-0833">Ubl conjugation pathway</keyword>
<dbReference type="SUPFAM" id="SSF57850">
    <property type="entry name" value="RING/U-box"/>
    <property type="match status" value="1"/>
</dbReference>
<accession>A0A668AA85</accession>
<dbReference type="CTD" id="26271"/>
<dbReference type="GO" id="GO:0045835">
    <property type="term" value="P:negative regulation of meiotic nuclear division"/>
    <property type="evidence" value="ECO:0007669"/>
    <property type="project" value="InterPro"/>
</dbReference>
<dbReference type="GeneTree" id="ENSGT00530000063692"/>
<evidence type="ECO:0000256" key="1">
    <source>
        <dbReference type="ARBA" id="ARBA00004123"/>
    </source>
</evidence>
<evidence type="ECO:0000256" key="4">
    <source>
        <dbReference type="ARBA" id="ARBA00022490"/>
    </source>
</evidence>
<evidence type="ECO:0000313" key="17">
    <source>
        <dbReference type="Proteomes" id="UP000472263"/>
    </source>
</evidence>
<dbReference type="Proteomes" id="UP000472263">
    <property type="component" value="Chromosome 15"/>
</dbReference>
<evidence type="ECO:0000256" key="11">
    <source>
        <dbReference type="ARBA" id="ARBA00023242"/>
    </source>
</evidence>
<dbReference type="InterPro" id="IPR044064">
    <property type="entry name" value="ZF_ZBR"/>
</dbReference>
<dbReference type="PANTHER" id="PTHR15493">
    <property type="entry name" value="F-BOX ONLY PROTEIN 5 AND 43"/>
    <property type="match status" value="1"/>
</dbReference>
<feature type="domain" description="ZBR-type" evidence="15">
    <location>
        <begin position="376"/>
        <end position="424"/>
    </location>
</feature>
<dbReference type="Gene3D" id="2.20.25.20">
    <property type="match status" value="1"/>
</dbReference>
<dbReference type="InterPro" id="IPR047147">
    <property type="entry name" value="FBX5_43"/>
</dbReference>
<keyword evidence="11" id="KW-0539">Nucleus</keyword>
<keyword evidence="17" id="KW-1185">Reference proteome</keyword>
<comment type="subcellular location">
    <subcellularLocation>
        <location evidence="2">Cytoplasm</location>
    </subcellularLocation>
    <subcellularLocation>
        <location evidence="1">Nucleus</location>
    </subcellularLocation>
</comment>
<dbReference type="GO" id="GO:0005634">
    <property type="term" value="C:nucleus"/>
    <property type="evidence" value="ECO:0007669"/>
    <property type="project" value="UniProtKB-SubCell"/>
</dbReference>
<dbReference type="OrthoDB" id="9984940at2759"/>
<dbReference type="GeneID" id="115372213"/>
<evidence type="ECO:0000256" key="8">
    <source>
        <dbReference type="ARBA" id="ARBA00022776"/>
    </source>
</evidence>
<sequence length="452" mass="50132">MYDIEGAIMKCPSFEGARGNKMEKSSTGPAVVTAGTKMSHPKTTPMKGHNPVKPQFSPGDVTAELYSLNTTTRAIHNKENSNNRENDRALYEGFEDSGYLSLHNSQIDDHHGEEDDSHVHRQPPASPCSLAAHQEKTITPRQSPYKCHGKTSPTCLGSLVTASTPTICPGNKVSTHSLSSTPANLPILKYQQAVCEELAKSFERNKRYDWSVVDKLAEEHLLDRVIGRHMGQEYIDVFSSLLSRNMRNILTSILALLGDMDLISCRKVSRTWRKIICEDNAALSRCQRAEQALRESRSSLGQTGCGLTRDVAVSRVVLSCMQTLASSTPSSSSSSTPSCRTSRRVSLCQKDHTHNSQHTRFEKYLEAASNLKQHESLRPCRRCSSPATYSAEAQRATCTHPSCLFDFCTRCQEPFHSSSPCRVVRPRSNLHSSKSTPILPGSARSKRNLRRL</sequence>
<feature type="compositionally biased region" description="Basic and acidic residues" evidence="14">
    <location>
        <begin position="106"/>
        <end position="119"/>
    </location>
</feature>
<dbReference type="Ensembl" id="ENSMMDT00005049046.1">
    <property type="protein sequence ID" value="ENSMMDP00005048098.1"/>
    <property type="gene ID" value="ENSMMDG00005021884.1"/>
</dbReference>
<reference evidence="16" key="1">
    <citation type="submission" date="2019-06" db="EMBL/GenBank/DDBJ databases">
        <authorList>
            <consortium name="Wellcome Sanger Institute Data Sharing"/>
        </authorList>
    </citation>
    <scope>NUCLEOTIDE SEQUENCE [LARGE SCALE GENOMIC DNA]</scope>
</reference>
<evidence type="ECO:0000256" key="13">
    <source>
        <dbReference type="PROSITE-ProRule" id="PRU01220"/>
    </source>
</evidence>
<dbReference type="SUPFAM" id="SSF81383">
    <property type="entry name" value="F-box domain"/>
    <property type="match status" value="1"/>
</dbReference>
<organism evidence="16 17">
    <name type="scientific">Myripristis murdjan</name>
    <name type="common">pinecone soldierfish</name>
    <dbReference type="NCBI Taxonomy" id="586833"/>
    <lineage>
        <taxon>Eukaryota</taxon>
        <taxon>Metazoa</taxon>
        <taxon>Chordata</taxon>
        <taxon>Craniata</taxon>
        <taxon>Vertebrata</taxon>
        <taxon>Euteleostomi</taxon>
        <taxon>Actinopterygii</taxon>
        <taxon>Neopterygii</taxon>
        <taxon>Teleostei</taxon>
        <taxon>Neoteleostei</taxon>
        <taxon>Acanthomorphata</taxon>
        <taxon>Holocentriformes</taxon>
        <taxon>Holocentridae</taxon>
        <taxon>Myripristis</taxon>
    </lineage>
</organism>
<dbReference type="GO" id="GO:0016567">
    <property type="term" value="P:protein ubiquitination"/>
    <property type="evidence" value="ECO:0007669"/>
    <property type="project" value="UniProtKB-UniPathway"/>
</dbReference>
<dbReference type="PANTHER" id="PTHR15493:SF8">
    <property type="entry name" value="F-BOX ONLY PROTEIN 5"/>
    <property type="match status" value="1"/>
</dbReference>